<dbReference type="Proteomes" id="UP000422736">
    <property type="component" value="Chromosome 7"/>
</dbReference>
<feature type="transmembrane region" description="Helical" evidence="6">
    <location>
        <begin position="235"/>
        <end position="255"/>
    </location>
</feature>
<evidence type="ECO:0000256" key="6">
    <source>
        <dbReference type="SAM" id="Phobius"/>
    </source>
</evidence>
<dbReference type="EMBL" id="CP015061">
    <property type="protein sequence ID" value="QGN18325.1"/>
    <property type="molecule type" value="Genomic_DNA"/>
</dbReference>
<feature type="transmembrane region" description="Helical" evidence="6">
    <location>
        <begin position="281"/>
        <end position="302"/>
    </location>
</feature>
<evidence type="ECO:0000256" key="1">
    <source>
        <dbReference type="ARBA" id="ARBA00004141"/>
    </source>
</evidence>
<evidence type="ECO:0000256" key="4">
    <source>
        <dbReference type="ARBA" id="ARBA00023136"/>
    </source>
</evidence>
<dbReference type="PANTHER" id="PTHR12308:SF73">
    <property type="entry name" value="ANOCTAMIN"/>
    <property type="match status" value="1"/>
</dbReference>
<reference evidence="8 9" key="1">
    <citation type="submission" date="2016-03" db="EMBL/GenBank/DDBJ databases">
        <title>How can Kluyveromyces marxianus grow so fast - potential evolutionary course in Saccharomyces Complex revealed by comparative genomics.</title>
        <authorList>
            <person name="Mo W."/>
            <person name="Lu W."/>
            <person name="Yang X."/>
            <person name="Qi J."/>
            <person name="Lv H."/>
        </authorList>
    </citation>
    <scope>NUCLEOTIDE SEQUENCE [LARGE SCALE GENOMIC DNA]</scope>
    <source>
        <strain evidence="8 9">FIM1</strain>
    </source>
</reference>
<evidence type="ECO:0000313" key="9">
    <source>
        <dbReference type="Proteomes" id="UP000422736"/>
    </source>
</evidence>
<comment type="subcellular location">
    <subcellularLocation>
        <location evidence="1">Membrane</location>
        <topology evidence="1">Multi-pass membrane protein</topology>
    </subcellularLocation>
</comment>
<keyword evidence="2 6" id="KW-0812">Transmembrane</keyword>
<feature type="transmembrane region" description="Helical" evidence="6">
    <location>
        <begin position="147"/>
        <end position="166"/>
    </location>
</feature>
<feature type="compositionally biased region" description="Low complexity" evidence="5">
    <location>
        <begin position="675"/>
        <end position="692"/>
    </location>
</feature>
<organism evidence="8 9">
    <name type="scientific">Kluyveromyces marxianus</name>
    <name type="common">Yeast</name>
    <name type="synonym">Candida kefyr</name>
    <dbReference type="NCBI Taxonomy" id="4911"/>
    <lineage>
        <taxon>Eukaryota</taxon>
        <taxon>Fungi</taxon>
        <taxon>Dikarya</taxon>
        <taxon>Ascomycota</taxon>
        <taxon>Saccharomycotina</taxon>
        <taxon>Saccharomycetes</taxon>
        <taxon>Saccharomycetales</taxon>
        <taxon>Saccharomycetaceae</taxon>
        <taxon>Kluyveromyces</taxon>
    </lineage>
</organism>
<reference evidence="8 9" key="2">
    <citation type="submission" date="2019-11" db="EMBL/GenBank/DDBJ databases">
        <authorList>
            <person name="Lu H."/>
        </authorList>
    </citation>
    <scope>NUCLEOTIDE SEQUENCE [LARGE SCALE GENOMIC DNA]</scope>
    <source>
        <strain evidence="8 9">FIM1</strain>
    </source>
</reference>
<keyword evidence="9" id="KW-1185">Reference proteome</keyword>
<feature type="compositionally biased region" description="Basic and acidic residues" evidence="5">
    <location>
        <begin position="611"/>
        <end position="622"/>
    </location>
</feature>
<gene>
    <name evidence="8" type="primary">IST2</name>
    <name evidence="8" type="ORF">FIM1_4651</name>
</gene>
<feature type="domain" description="Anoctamin transmembrane" evidence="7">
    <location>
        <begin position="112"/>
        <end position="567"/>
    </location>
</feature>
<dbReference type="InterPro" id="IPR049452">
    <property type="entry name" value="Anoctamin_TM"/>
</dbReference>
<proteinExistence type="predicted"/>
<feature type="compositionally biased region" description="Low complexity" evidence="5">
    <location>
        <begin position="873"/>
        <end position="882"/>
    </location>
</feature>
<feature type="transmembrane region" description="Helical" evidence="6">
    <location>
        <begin position="197"/>
        <end position="223"/>
    </location>
</feature>
<evidence type="ECO:0000256" key="5">
    <source>
        <dbReference type="SAM" id="MobiDB-lite"/>
    </source>
</evidence>
<accession>A0ABX6F3F9</accession>
<protein>
    <submittedName>
        <fullName evidence="8">Protein IST2</fullName>
    </submittedName>
</protein>
<feature type="compositionally biased region" description="Low complexity" evidence="5">
    <location>
        <begin position="774"/>
        <end position="783"/>
    </location>
</feature>
<keyword evidence="4 6" id="KW-0472">Membrane</keyword>
<dbReference type="PANTHER" id="PTHR12308">
    <property type="entry name" value="ANOCTAMIN"/>
    <property type="match status" value="1"/>
</dbReference>
<evidence type="ECO:0000256" key="2">
    <source>
        <dbReference type="ARBA" id="ARBA00022692"/>
    </source>
</evidence>
<name>A0ABX6F3F9_KLUMA</name>
<feature type="region of interest" description="Disordered" evidence="5">
    <location>
        <begin position="709"/>
        <end position="783"/>
    </location>
</feature>
<keyword evidence="3 6" id="KW-1133">Transmembrane helix</keyword>
<feature type="region of interest" description="Disordered" evidence="5">
    <location>
        <begin position="602"/>
        <end position="694"/>
    </location>
</feature>
<dbReference type="Pfam" id="PF04547">
    <property type="entry name" value="Anoctamin"/>
    <property type="match status" value="1"/>
</dbReference>
<feature type="region of interest" description="Disordered" evidence="5">
    <location>
        <begin position="842"/>
        <end position="902"/>
    </location>
</feature>
<feature type="transmembrane region" description="Helical" evidence="6">
    <location>
        <begin position="122"/>
        <end position="141"/>
    </location>
</feature>
<dbReference type="InterPro" id="IPR007632">
    <property type="entry name" value="Anoctamin"/>
</dbReference>
<evidence type="ECO:0000313" key="8">
    <source>
        <dbReference type="EMBL" id="QGN18325.1"/>
    </source>
</evidence>
<evidence type="ECO:0000256" key="3">
    <source>
        <dbReference type="ARBA" id="ARBA00022989"/>
    </source>
</evidence>
<sequence length="902" mass="100641">MSIADLDPNYVLVVEYSKKNLSVLLAELGSKGISCECRPGHDDSNVYVFVRDDLGRALRVAERFDFVKHVTPLYGSKKRDQIREMGSDLIMKRSLIKDSDLVSLAQATGNPRVALYFAFAKTYTRFLMPLALFGLVLRLFNPNGTEFNTHYAIVVFLWAITFITLWKNKYEPHYTSEFGYLTLVPLEDSRVTFIKKLCFVPVALIFVVLLLVFQLLCFALEIFVTQLYKGPLASVVALLPTVLLSAYVPILTMIYNKCFVEKMTAWEGGVNPARSKLEKNFVFTFLTSYVPLLMTLFIYFPFGHLLNQYLPTLQSFASKVHIPIHSSEFKMNLSRYQTQFFYFTVTNQVVALAMDNILPIVMGKVMPMITGENKPDSSKSRITKLVSQEFPEEKKYLDEIRSYETGPWGEFNVDDNTRKLVLQFGFVVIFSSIWPLAPLVCICFNILFFKLDLWRALIKCAPLVDGKARRDVMKEDGYEEITMSPWNSILTFLTWFSTLVTPAMLLMYRNNDLPGVGYSSTTEKRSISTTWYQDYPFHYDLKSILLYSFTLEHVFFLIYRAISKILQAPLTKEAETVLPTEEQKEPEKLNLENVVNRTAQFMDKLSTTKPADAKSTEHDEKTTAMNEAPVTEPKTSAPEDVKTTGVDINRSENNSVKRRGPISPVPVPATTSRNPDPVSVVGVAPGPGVAAPRETGSLSVSKVIPNGTATKESSVSSLTSSSVAGATLPPTIPTSKNYDLRKSTPNIEAASVATISSVPRETAKPTAQPEEQKSASSPAIPATAPVVISTPVAPVDDAVPEKKEPIQNSKVPKLEVSLAADAKQFVSSKATEPEKQFVNENKVMATPQKQIVPENHSKHHRTSLKKDTESIDSTPATTSSASAKKKKKKGIMSPLGKLKKKF</sequence>
<feature type="compositionally biased region" description="Low complexity" evidence="5">
    <location>
        <begin position="713"/>
        <end position="728"/>
    </location>
</feature>
<feature type="transmembrane region" description="Helical" evidence="6">
    <location>
        <begin position="420"/>
        <end position="449"/>
    </location>
</feature>
<evidence type="ECO:0000259" key="7">
    <source>
        <dbReference type="Pfam" id="PF04547"/>
    </source>
</evidence>